<dbReference type="GO" id="GO:0016747">
    <property type="term" value="F:acyltransferase activity, transferring groups other than amino-acyl groups"/>
    <property type="evidence" value="ECO:0007669"/>
    <property type="project" value="InterPro"/>
</dbReference>
<name>A0A843YIH5_9RHOB</name>
<evidence type="ECO:0000313" key="2">
    <source>
        <dbReference type="EMBL" id="MQQ08939.1"/>
    </source>
</evidence>
<keyword evidence="3" id="KW-1185">Reference proteome</keyword>
<dbReference type="PROSITE" id="PS51186">
    <property type="entry name" value="GNAT"/>
    <property type="match status" value="1"/>
</dbReference>
<gene>
    <name evidence="2" type="ORF">GFB49_10780</name>
</gene>
<accession>A0A843YIH5</accession>
<dbReference type="InterPro" id="IPR000182">
    <property type="entry name" value="GNAT_dom"/>
</dbReference>
<feature type="domain" description="N-acetyltransferase" evidence="1">
    <location>
        <begin position="2"/>
        <end position="161"/>
    </location>
</feature>
<reference evidence="2 3" key="1">
    <citation type="submission" date="2019-10" db="EMBL/GenBank/DDBJ databases">
        <title>Epibacterium sp. nov., isolated from seawater.</title>
        <authorList>
            <person name="Zhang X."/>
            <person name="Li N."/>
        </authorList>
    </citation>
    <scope>NUCLEOTIDE SEQUENCE [LARGE SCALE GENOMIC DNA]</scope>
    <source>
        <strain evidence="2 3">SM1979</strain>
    </source>
</reference>
<evidence type="ECO:0000313" key="3">
    <source>
        <dbReference type="Proteomes" id="UP000444174"/>
    </source>
</evidence>
<protein>
    <submittedName>
        <fullName evidence="2">GNAT family N-acetyltransferase</fullName>
    </submittedName>
</protein>
<dbReference type="Gene3D" id="3.40.630.30">
    <property type="match status" value="1"/>
</dbReference>
<evidence type="ECO:0000259" key="1">
    <source>
        <dbReference type="PROSITE" id="PS51186"/>
    </source>
</evidence>
<sequence>MISLAPLDWSDGHTVAHIAPFPDQIPFAGTVEEILKEPPERFDLHQILSTDADGDTTPVGVFKIDRRYHTSFTFAPVTDIGLRALIIDARVQGQGVGTAAMHRLAPHLAPLYPGANFVYLTVNFQNLTALSVYTRAGFENTGEVWLHGAAGPQAVMRLPLPRA</sequence>
<dbReference type="RefSeq" id="WP_153215869.1">
    <property type="nucleotide sequence ID" value="NZ_WIBF01000005.1"/>
</dbReference>
<proteinExistence type="predicted"/>
<organism evidence="2 3">
    <name type="scientific">Tritonibacter litoralis</name>
    <dbReference type="NCBI Taxonomy" id="2662264"/>
    <lineage>
        <taxon>Bacteria</taxon>
        <taxon>Pseudomonadati</taxon>
        <taxon>Pseudomonadota</taxon>
        <taxon>Alphaproteobacteria</taxon>
        <taxon>Rhodobacterales</taxon>
        <taxon>Paracoccaceae</taxon>
        <taxon>Tritonibacter</taxon>
    </lineage>
</organism>
<dbReference type="AlphaFoldDB" id="A0A843YIH5"/>
<keyword evidence="2" id="KW-0808">Transferase</keyword>
<dbReference type="Pfam" id="PF00583">
    <property type="entry name" value="Acetyltransf_1"/>
    <property type="match status" value="1"/>
</dbReference>
<dbReference type="InterPro" id="IPR016181">
    <property type="entry name" value="Acyl_CoA_acyltransferase"/>
</dbReference>
<dbReference type="EMBL" id="WIBF01000005">
    <property type="protein sequence ID" value="MQQ08939.1"/>
    <property type="molecule type" value="Genomic_DNA"/>
</dbReference>
<dbReference type="Proteomes" id="UP000444174">
    <property type="component" value="Unassembled WGS sequence"/>
</dbReference>
<comment type="caution">
    <text evidence="2">The sequence shown here is derived from an EMBL/GenBank/DDBJ whole genome shotgun (WGS) entry which is preliminary data.</text>
</comment>
<dbReference type="SUPFAM" id="SSF55729">
    <property type="entry name" value="Acyl-CoA N-acyltransferases (Nat)"/>
    <property type="match status" value="1"/>
</dbReference>